<accession>A0AAW0F9X2</accession>
<dbReference type="AlphaFoldDB" id="A0AAW0F9X2"/>
<dbReference type="Gene3D" id="1.25.40.90">
    <property type="match status" value="1"/>
</dbReference>
<keyword evidence="3" id="KW-1185">Reference proteome</keyword>
<feature type="region of interest" description="Disordered" evidence="1">
    <location>
        <begin position="233"/>
        <end position="291"/>
    </location>
</feature>
<evidence type="ECO:0000313" key="3">
    <source>
        <dbReference type="Proteomes" id="UP001430356"/>
    </source>
</evidence>
<dbReference type="InterPro" id="IPR008942">
    <property type="entry name" value="ENTH_VHS"/>
</dbReference>
<evidence type="ECO:0008006" key="4">
    <source>
        <dbReference type="Google" id="ProtNLM"/>
    </source>
</evidence>
<evidence type="ECO:0000313" key="2">
    <source>
        <dbReference type="EMBL" id="KAK7202276.1"/>
    </source>
</evidence>
<dbReference type="EMBL" id="JAECZO010000028">
    <property type="protein sequence ID" value="KAK7202276.1"/>
    <property type="molecule type" value="Genomic_DNA"/>
</dbReference>
<protein>
    <recommendedName>
        <fullName evidence="4">CID domain-containing protein</fullName>
    </recommendedName>
</protein>
<gene>
    <name evidence="2" type="ORF">NESM_000299100</name>
</gene>
<comment type="caution">
    <text evidence="2">The sequence shown here is derived from an EMBL/GenBank/DDBJ whole genome shotgun (WGS) entry which is preliminary data.</text>
</comment>
<evidence type="ECO:0000256" key="1">
    <source>
        <dbReference type="SAM" id="MobiDB-lite"/>
    </source>
</evidence>
<proteinExistence type="predicted"/>
<name>A0AAW0F9X2_9TRYP</name>
<sequence>MNREQIARRIDLVGPSTGAIVGVATWCALHGADADVILNCIGEKLKHKDTTDAQRASLVYVVHELLLSCATRGVSDNAKRAILVAVSGTLLRAVKDTLRQRSSDHTAFLIALQKASQWWGMLNLFPAAWLSQLQGSVQQGQEDAGHRATVPSAVMHVATLLQRYQHAKEQWVQNRAAKADEGGAGAASGAVVDDAARRCLIALRKAVESRFERTAPLLAWCEAERAELEGRAAVSTTGGGGSVKTEHGTTPQVAGHGGAGSGQLVKEEGGHVAGPTGSANDEDDVLGSFFS</sequence>
<reference evidence="2 3" key="1">
    <citation type="journal article" date="2021" name="MBio">
        <title>A New Model Trypanosomatid, Novymonas esmeraldas: Genomic Perception of Its 'Candidatus Pandoraea novymonadis' Endosymbiont.</title>
        <authorList>
            <person name="Zakharova A."/>
            <person name="Saura A."/>
            <person name="Butenko A."/>
            <person name="Podesvova L."/>
            <person name="Warmusova S."/>
            <person name="Kostygov A.Y."/>
            <person name="Nenarokova A."/>
            <person name="Lukes J."/>
            <person name="Opperdoes F.R."/>
            <person name="Yurchenko V."/>
        </authorList>
    </citation>
    <scope>NUCLEOTIDE SEQUENCE [LARGE SCALE GENOMIC DNA]</scope>
    <source>
        <strain evidence="2 3">E262AT.01</strain>
    </source>
</reference>
<organism evidence="2 3">
    <name type="scientific">Novymonas esmeraldas</name>
    <dbReference type="NCBI Taxonomy" id="1808958"/>
    <lineage>
        <taxon>Eukaryota</taxon>
        <taxon>Discoba</taxon>
        <taxon>Euglenozoa</taxon>
        <taxon>Kinetoplastea</taxon>
        <taxon>Metakinetoplastina</taxon>
        <taxon>Trypanosomatida</taxon>
        <taxon>Trypanosomatidae</taxon>
        <taxon>Novymonas</taxon>
    </lineage>
</organism>
<dbReference type="Proteomes" id="UP001430356">
    <property type="component" value="Unassembled WGS sequence"/>
</dbReference>